<dbReference type="HOGENOM" id="CLU_048544_1_0_9"/>
<dbReference type="STRING" id="633697.EubceDRAFT1_2795"/>
<dbReference type="InterPro" id="IPR000836">
    <property type="entry name" value="PRTase_dom"/>
</dbReference>
<dbReference type="InterPro" id="IPR041688">
    <property type="entry name" value="PRTase_2"/>
</dbReference>
<organism evidence="3 4">
    <name type="scientific">Eubacterium cellulosolvens (strain ATCC 43171 / JCM 9499 / 6)</name>
    <name type="common">Cillobacterium cellulosolvens</name>
    <dbReference type="NCBI Taxonomy" id="633697"/>
    <lineage>
        <taxon>Bacteria</taxon>
        <taxon>Bacillati</taxon>
        <taxon>Bacillota</taxon>
        <taxon>Clostridia</taxon>
        <taxon>Eubacteriales</taxon>
        <taxon>Eubacteriaceae</taxon>
        <taxon>Eubacterium</taxon>
    </lineage>
</organism>
<feature type="domain" description="TRSP" evidence="1">
    <location>
        <begin position="239"/>
        <end position="356"/>
    </location>
</feature>
<dbReference type="Pfam" id="PF15609">
    <property type="entry name" value="PRTase_2"/>
    <property type="match status" value="1"/>
</dbReference>
<dbReference type="InterPro" id="IPR011214">
    <property type="entry name" value="UCP020967"/>
</dbReference>
<dbReference type="Proteomes" id="UP000005753">
    <property type="component" value="Chromosome"/>
</dbReference>
<reference evidence="3 4" key="1">
    <citation type="submission" date="2010-08" db="EMBL/GenBank/DDBJ databases">
        <authorList>
            <consortium name="US DOE Joint Genome Institute (JGI-PGF)"/>
            <person name="Lucas S."/>
            <person name="Copeland A."/>
            <person name="Lapidus A."/>
            <person name="Cheng J.-F."/>
            <person name="Bruce D."/>
            <person name="Goodwin L."/>
            <person name="Pitluck S."/>
            <person name="Land M.L."/>
            <person name="Hauser L."/>
            <person name="Chang Y.-J."/>
            <person name="Anderson I.J."/>
            <person name="Johnson E."/>
            <person name="Mulhopadhyay B."/>
            <person name="Kyrpides N."/>
            <person name="Woyke T.J."/>
        </authorList>
    </citation>
    <scope>NUCLEOTIDE SEQUENCE [LARGE SCALE GENOMIC DNA]</scope>
    <source>
        <strain evidence="3 4">6</strain>
    </source>
</reference>
<dbReference type="EMBL" id="CM001487">
    <property type="protein sequence ID" value="EIM58494.1"/>
    <property type="molecule type" value="Genomic_DNA"/>
</dbReference>
<keyword evidence="3" id="KW-0808">Transferase</keyword>
<feature type="domain" description="Orotate phosphoribosyltransferase-like" evidence="2">
    <location>
        <begin position="9"/>
        <end position="181"/>
    </location>
</feature>
<dbReference type="InterPro" id="IPR029057">
    <property type="entry name" value="PRTase-like"/>
</dbReference>
<dbReference type="PIRSF" id="PIRSF020967">
    <property type="entry name" value="UCP020967"/>
    <property type="match status" value="1"/>
</dbReference>
<gene>
    <name evidence="3" type="ORF">EubceDRAFT1_2795</name>
</gene>
<dbReference type="InterPro" id="IPR022537">
    <property type="entry name" value="TRSP_dom"/>
</dbReference>
<dbReference type="AlphaFoldDB" id="I5AXH1"/>
<evidence type="ECO:0000259" key="1">
    <source>
        <dbReference type="Pfam" id="PF12500"/>
    </source>
</evidence>
<evidence type="ECO:0000313" key="4">
    <source>
        <dbReference type="Proteomes" id="UP000005753"/>
    </source>
</evidence>
<dbReference type="Gene3D" id="3.40.50.2020">
    <property type="match status" value="1"/>
</dbReference>
<dbReference type="eggNOG" id="COG0503">
    <property type="taxonomic scope" value="Bacteria"/>
</dbReference>
<dbReference type="OrthoDB" id="56827at2"/>
<evidence type="ECO:0000313" key="3">
    <source>
        <dbReference type="EMBL" id="EIM58494.1"/>
    </source>
</evidence>
<evidence type="ECO:0000259" key="2">
    <source>
        <dbReference type="Pfam" id="PF15609"/>
    </source>
</evidence>
<dbReference type="CDD" id="cd06223">
    <property type="entry name" value="PRTases_typeI"/>
    <property type="match status" value="1"/>
</dbReference>
<keyword evidence="4" id="KW-1185">Reference proteome</keyword>
<dbReference type="SUPFAM" id="SSF53271">
    <property type="entry name" value="PRTase-like"/>
    <property type="match status" value="1"/>
</dbReference>
<sequence length="379" mass="42273">MTTYTETDLLRLAKRFHNTKRTYLLVDPLQAKHLSVQPSKALEMFHALGKKVGEACDGVGLVIGFAETATAVGMAVAEEMSDDCIYIHTTRELVPEENDWVEFCEEHSHAVEQKLSGSHLDQWIKSCKSIVFVDDEISTGKTLINIVSRLKEQYPEIEEKRLVAASIINRVSEVNEQKMRDYGLECVSLLKLEETDYAEAVKDFSITEACEPQENDTAGSASETGISEIRSQVSLMDPRLGVSTREYRRNIDAFADSLIHSGLVKKADGNILVVGTEECMYPAIVLGSRLEQAFHAKVFTHSTTRSPIGICADEAYPIRSGYKLKSLYDAGRTTYIYNLEKYDQVILVTDSEQIPGESLDTVVRALRASGNDEIFLIRG</sequence>
<reference evidence="3 4" key="2">
    <citation type="submission" date="2012-02" db="EMBL/GenBank/DDBJ databases">
        <title>Improved High-Quality Draft sequence of Eubacterium cellulosolvens 6.</title>
        <authorList>
            <consortium name="US DOE Joint Genome Institute"/>
            <person name="Lucas S."/>
            <person name="Han J."/>
            <person name="Lapidus A."/>
            <person name="Cheng J.-F."/>
            <person name="Goodwin L."/>
            <person name="Pitluck S."/>
            <person name="Peters L."/>
            <person name="Mikhailova N."/>
            <person name="Gu W."/>
            <person name="Detter J.C."/>
            <person name="Han C."/>
            <person name="Tapia R."/>
            <person name="Land M."/>
            <person name="Hauser L."/>
            <person name="Kyrpides N."/>
            <person name="Ivanova N."/>
            <person name="Pagani I."/>
            <person name="Johnson E."/>
            <person name="Mukhopadhyay B."/>
            <person name="Anderson I."/>
            <person name="Woyke T."/>
        </authorList>
    </citation>
    <scope>NUCLEOTIDE SEQUENCE [LARGE SCALE GENOMIC DNA]</scope>
    <source>
        <strain evidence="3 4">6</strain>
    </source>
</reference>
<accession>I5AXH1</accession>
<dbReference type="GO" id="GO:0016757">
    <property type="term" value="F:glycosyltransferase activity"/>
    <property type="evidence" value="ECO:0007669"/>
    <property type="project" value="UniProtKB-KW"/>
</dbReference>
<dbReference type="Pfam" id="PF12500">
    <property type="entry name" value="TRSP"/>
    <property type="match status" value="1"/>
</dbReference>
<keyword evidence="3" id="KW-0328">Glycosyltransferase</keyword>
<protein>
    <submittedName>
        <fullName evidence="3">Orotate phosphoribosyltransferase</fullName>
    </submittedName>
</protein>
<proteinExistence type="predicted"/>
<name>I5AXH1_EUBC6</name>